<dbReference type="InterPro" id="IPR036388">
    <property type="entry name" value="WH-like_DNA-bd_sf"/>
</dbReference>
<proteinExistence type="predicted"/>
<evidence type="ECO:0000256" key="2">
    <source>
        <dbReference type="ARBA" id="ARBA00023125"/>
    </source>
</evidence>
<dbReference type="PANTHER" id="PTHR44688">
    <property type="entry name" value="DNA-BINDING TRANSCRIPTIONAL ACTIVATOR DEVR_DOSR"/>
    <property type="match status" value="1"/>
</dbReference>
<evidence type="ECO:0000313" key="7">
    <source>
        <dbReference type="EMBL" id="NVD43292.1"/>
    </source>
</evidence>
<keyword evidence="4" id="KW-0597">Phosphoprotein</keyword>
<dbReference type="PROSITE" id="PS50110">
    <property type="entry name" value="RESPONSE_REGULATORY"/>
    <property type="match status" value="1"/>
</dbReference>
<dbReference type="Pfam" id="PF00072">
    <property type="entry name" value="Response_reg"/>
    <property type="match status" value="1"/>
</dbReference>
<keyword evidence="8" id="KW-1185">Reference proteome</keyword>
<name>A0A7Y6URF8_9HYPH</name>
<dbReference type="PRINTS" id="PR00038">
    <property type="entry name" value="HTHLUXR"/>
</dbReference>
<comment type="caution">
    <text evidence="7">The sequence shown here is derived from an EMBL/GenBank/DDBJ whole genome shotgun (WGS) entry which is preliminary data.</text>
</comment>
<dbReference type="EMBL" id="JABWDU010000016">
    <property type="protein sequence ID" value="NVD43292.1"/>
    <property type="molecule type" value="Genomic_DNA"/>
</dbReference>
<evidence type="ECO:0000259" key="6">
    <source>
        <dbReference type="PROSITE" id="PS50110"/>
    </source>
</evidence>
<dbReference type="InterPro" id="IPR000792">
    <property type="entry name" value="Tscrpt_reg_LuxR_C"/>
</dbReference>
<dbReference type="GO" id="GO:0000160">
    <property type="term" value="P:phosphorelay signal transduction system"/>
    <property type="evidence" value="ECO:0007669"/>
    <property type="project" value="InterPro"/>
</dbReference>
<evidence type="ECO:0000256" key="4">
    <source>
        <dbReference type="PROSITE-ProRule" id="PRU00169"/>
    </source>
</evidence>
<accession>A0A7Y6URF8</accession>
<dbReference type="PROSITE" id="PS50043">
    <property type="entry name" value="HTH_LUXR_2"/>
    <property type="match status" value="1"/>
</dbReference>
<evidence type="ECO:0000259" key="5">
    <source>
        <dbReference type="PROSITE" id="PS50043"/>
    </source>
</evidence>
<keyword evidence="1" id="KW-0805">Transcription regulation</keyword>
<dbReference type="CDD" id="cd06170">
    <property type="entry name" value="LuxR_C_like"/>
    <property type="match status" value="1"/>
</dbReference>
<dbReference type="GO" id="GO:0006355">
    <property type="term" value="P:regulation of DNA-templated transcription"/>
    <property type="evidence" value="ECO:0007669"/>
    <property type="project" value="InterPro"/>
</dbReference>
<protein>
    <submittedName>
        <fullName evidence="7">Response regulator transcription factor</fullName>
    </submittedName>
</protein>
<feature type="domain" description="Response regulatory" evidence="6">
    <location>
        <begin position="16"/>
        <end position="130"/>
    </location>
</feature>
<evidence type="ECO:0000256" key="1">
    <source>
        <dbReference type="ARBA" id="ARBA00023015"/>
    </source>
</evidence>
<feature type="domain" description="HTH luxR-type" evidence="5">
    <location>
        <begin position="146"/>
        <end position="211"/>
    </location>
</feature>
<reference evidence="7 8" key="1">
    <citation type="submission" date="2020-06" db="EMBL/GenBank/DDBJ databases">
        <authorList>
            <person name="Grouzdev D.S."/>
        </authorList>
    </citation>
    <scope>NUCLEOTIDE SEQUENCE [LARGE SCALE GENOMIC DNA]</scope>
    <source>
        <strain evidence="7 8">HO-A22</strain>
    </source>
</reference>
<dbReference type="RefSeq" id="WP_176356611.1">
    <property type="nucleotide sequence ID" value="NZ_JABWDU010000016.1"/>
</dbReference>
<evidence type="ECO:0000313" key="8">
    <source>
        <dbReference type="Proteomes" id="UP000520198"/>
    </source>
</evidence>
<dbReference type="InterPro" id="IPR011006">
    <property type="entry name" value="CheY-like_superfamily"/>
</dbReference>
<dbReference type="Gene3D" id="3.40.50.2300">
    <property type="match status" value="1"/>
</dbReference>
<dbReference type="InterPro" id="IPR001789">
    <property type="entry name" value="Sig_transdc_resp-reg_receiver"/>
</dbReference>
<organism evidence="7 8">
    <name type="scientific">Ensifer oleiphilus</name>
    <dbReference type="NCBI Taxonomy" id="2742698"/>
    <lineage>
        <taxon>Bacteria</taxon>
        <taxon>Pseudomonadati</taxon>
        <taxon>Pseudomonadota</taxon>
        <taxon>Alphaproteobacteria</taxon>
        <taxon>Hyphomicrobiales</taxon>
        <taxon>Rhizobiaceae</taxon>
        <taxon>Sinorhizobium/Ensifer group</taxon>
        <taxon>Ensifer</taxon>
    </lineage>
</organism>
<gene>
    <name evidence="7" type="ORF">HT585_30960</name>
</gene>
<dbReference type="PANTHER" id="PTHR44688:SF16">
    <property type="entry name" value="DNA-BINDING TRANSCRIPTIONAL ACTIVATOR DEVR_DOSR"/>
    <property type="match status" value="1"/>
</dbReference>
<feature type="modified residue" description="4-aspartylphosphate" evidence="4">
    <location>
        <position position="65"/>
    </location>
</feature>
<sequence>MPERSNPIEAATDVNVVHIIDDDERMRSALLELFGSSGIQAEAFIDTADFDERGDPEAVGCLLLDVKLPGMSGIEYQRKLSDAGFDLPIVFMTGDGDVRTSVTAMKSGAVDFLLKPFEVNDLLCAVATALEGGKKQREVAARRKHARQCAATLTPRERQVMKLVTEGLMNKQAAYELGISEIMVKLHRASAMKKMEARTFSDLVRKSELLQ</sequence>
<dbReference type="SMART" id="SM00448">
    <property type="entry name" value="REC"/>
    <property type="match status" value="1"/>
</dbReference>
<dbReference type="Pfam" id="PF00196">
    <property type="entry name" value="GerE"/>
    <property type="match status" value="1"/>
</dbReference>
<dbReference type="SUPFAM" id="SSF52172">
    <property type="entry name" value="CheY-like"/>
    <property type="match status" value="1"/>
</dbReference>
<keyword evidence="3" id="KW-0804">Transcription</keyword>
<dbReference type="Proteomes" id="UP000520198">
    <property type="component" value="Unassembled WGS sequence"/>
</dbReference>
<dbReference type="Gene3D" id="1.10.10.10">
    <property type="entry name" value="Winged helix-like DNA-binding domain superfamily/Winged helix DNA-binding domain"/>
    <property type="match status" value="1"/>
</dbReference>
<keyword evidence="2" id="KW-0238">DNA-binding</keyword>
<dbReference type="SMART" id="SM00421">
    <property type="entry name" value="HTH_LUXR"/>
    <property type="match status" value="1"/>
</dbReference>
<evidence type="ECO:0000256" key="3">
    <source>
        <dbReference type="ARBA" id="ARBA00023163"/>
    </source>
</evidence>
<dbReference type="AlphaFoldDB" id="A0A7Y6URF8"/>
<dbReference type="GO" id="GO:0003677">
    <property type="term" value="F:DNA binding"/>
    <property type="evidence" value="ECO:0007669"/>
    <property type="project" value="UniProtKB-KW"/>
</dbReference>